<evidence type="ECO:0000313" key="9">
    <source>
        <dbReference type="EMBL" id="CAJ1071785.1"/>
    </source>
</evidence>
<organism evidence="9 10">
    <name type="scientific">Xyrichtys novacula</name>
    <name type="common">Pearly razorfish</name>
    <name type="synonym">Hemipteronotus novacula</name>
    <dbReference type="NCBI Taxonomy" id="13765"/>
    <lineage>
        <taxon>Eukaryota</taxon>
        <taxon>Metazoa</taxon>
        <taxon>Chordata</taxon>
        <taxon>Craniata</taxon>
        <taxon>Vertebrata</taxon>
        <taxon>Euteleostomi</taxon>
        <taxon>Actinopterygii</taxon>
        <taxon>Neopterygii</taxon>
        <taxon>Teleostei</taxon>
        <taxon>Neoteleostei</taxon>
        <taxon>Acanthomorphata</taxon>
        <taxon>Eupercaria</taxon>
        <taxon>Labriformes</taxon>
        <taxon>Labridae</taxon>
        <taxon>Xyrichtys</taxon>
    </lineage>
</organism>
<gene>
    <name evidence="9" type="ORF">XNOV1_A015139</name>
</gene>
<feature type="domain" description="Sushi" evidence="8">
    <location>
        <begin position="86"/>
        <end position="144"/>
    </location>
</feature>
<keyword evidence="2 5" id="KW-0768">Sushi</keyword>
<reference evidence="9" key="1">
    <citation type="submission" date="2023-08" db="EMBL/GenBank/DDBJ databases">
        <authorList>
            <person name="Alioto T."/>
            <person name="Alioto T."/>
            <person name="Gomez Garrido J."/>
        </authorList>
    </citation>
    <scope>NUCLEOTIDE SEQUENCE</scope>
</reference>
<feature type="disulfide bond" evidence="5">
    <location>
        <begin position="180"/>
        <end position="207"/>
    </location>
</feature>
<evidence type="ECO:0000313" key="10">
    <source>
        <dbReference type="Proteomes" id="UP001178508"/>
    </source>
</evidence>
<feature type="disulfide bond" evidence="5">
    <location>
        <begin position="304"/>
        <end position="331"/>
    </location>
</feature>
<feature type="disulfide bond" evidence="5">
    <location>
        <begin position="88"/>
        <end position="131"/>
    </location>
</feature>
<dbReference type="CDD" id="cd00033">
    <property type="entry name" value="CCP"/>
    <property type="match status" value="6"/>
</dbReference>
<feature type="domain" description="Sushi" evidence="8">
    <location>
        <begin position="271"/>
        <end position="333"/>
    </location>
</feature>
<evidence type="ECO:0000256" key="1">
    <source>
        <dbReference type="ARBA" id="ARBA00004328"/>
    </source>
</evidence>
<comment type="caution">
    <text evidence="5">Lacks conserved residue(s) required for the propagation of feature annotation.</text>
</comment>
<dbReference type="InterPro" id="IPR051503">
    <property type="entry name" value="ComplSys_Reg/VirEntry_Med"/>
</dbReference>
<dbReference type="SMART" id="SM00032">
    <property type="entry name" value="CCP"/>
    <property type="match status" value="6"/>
</dbReference>
<dbReference type="PANTHER" id="PTHR45785">
    <property type="entry name" value="COMPLEMENT FACTOR H-RELATED"/>
    <property type="match status" value="1"/>
</dbReference>
<evidence type="ECO:0000256" key="4">
    <source>
        <dbReference type="ARBA" id="ARBA00023157"/>
    </source>
</evidence>
<dbReference type="Proteomes" id="UP001178508">
    <property type="component" value="Chromosome 14"/>
</dbReference>
<dbReference type="Gene3D" id="2.10.70.10">
    <property type="entry name" value="Complement Module, domain 1"/>
    <property type="match status" value="6"/>
</dbReference>
<dbReference type="PROSITE" id="PS50923">
    <property type="entry name" value="SUSHI"/>
    <property type="match status" value="6"/>
</dbReference>
<feature type="domain" description="Sushi" evidence="8">
    <location>
        <begin position="147"/>
        <end position="209"/>
    </location>
</feature>
<dbReference type="EMBL" id="OY660877">
    <property type="protein sequence ID" value="CAJ1071785.1"/>
    <property type="molecule type" value="Genomic_DNA"/>
</dbReference>
<dbReference type="AlphaFoldDB" id="A0AAV1GF53"/>
<feature type="signal peptide" evidence="7">
    <location>
        <begin position="1"/>
        <end position="20"/>
    </location>
</feature>
<dbReference type="InterPro" id="IPR035976">
    <property type="entry name" value="Sushi/SCR/CCP_sf"/>
</dbReference>
<dbReference type="PANTHER" id="PTHR45785:SF2">
    <property type="entry name" value="COMPLEMENT FACTOR H-RELATED"/>
    <property type="match status" value="1"/>
</dbReference>
<comment type="subcellular location">
    <subcellularLocation>
        <location evidence="1">Virion</location>
    </subcellularLocation>
</comment>
<accession>A0AAV1GF53</accession>
<evidence type="ECO:0000256" key="3">
    <source>
        <dbReference type="ARBA" id="ARBA00022729"/>
    </source>
</evidence>
<keyword evidence="10" id="KW-1185">Reference proteome</keyword>
<sequence length="533" mass="59289">MGVRYLGFVVLIWLPGALHAQSAAQPCPPPSLDGGYFVPEQESYDHESEIVFVCDKGSKPAVEGWWATSTCQGGTWLPEPQCIDESACYPLEVPNGKYKESQNRWHEQEAKIRIKCDKGYELKNRDATAICLNGTWSSVPICEMSDSTCNMPPPQIPHAVIIGQNYQEVFAADSEVHYECENGYTAEGSEDKKIICLSGRWTEGPACNESACYPLEVPNGKYKENQNRWHEQQTKIRITCDKGYELKNRDATTICLNGTWSSVPICEMSDSTCNRPPPQIPHAVIIGQNYQEVFAADSEVHYECENGYTAEGSEDKKIICLSGRWTEGPACRRTSTGRTPVGGGAQVLHSLQLVNCTSDVFSYFLLERETRPNTGHDGSTAGGTNERRTTEVDQCGQIPSVANGDVERQGGNYLRYQCGSFYTLVGPEQVRCFNNRSWSELPTCREASCAFTPDLYSRIGIKEQGTIYVKEGEMKTVSCEWPNSSKFHCTAESRRVYTHCKYIDGATPITNKTRQSIGLTTSFEETSIGKNQA</sequence>
<dbReference type="InterPro" id="IPR000436">
    <property type="entry name" value="Sushi_SCR_CCP_dom"/>
</dbReference>
<proteinExistence type="predicted"/>
<evidence type="ECO:0000256" key="7">
    <source>
        <dbReference type="SAM" id="SignalP"/>
    </source>
</evidence>
<evidence type="ECO:0000259" key="8">
    <source>
        <dbReference type="PROSITE" id="PS50923"/>
    </source>
</evidence>
<dbReference type="Pfam" id="PF00084">
    <property type="entry name" value="Sushi"/>
    <property type="match status" value="6"/>
</dbReference>
<feature type="domain" description="Sushi" evidence="8">
    <location>
        <begin position="393"/>
        <end position="446"/>
    </location>
</feature>
<feature type="region of interest" description="Disordered" evidence="6">
    <location>
        <begin position="372"/>
        <end position="392"/>
    </location>
</feature>
<name>A0AAV1GF53_XYRNO</name>
<keyword evidence="4 5" id="KW-1015">Disulfide bond</keyword>
<dbReference type="SUPFAM" id="SSF57535">
    <property type="entry name" value="Complement control module/SCR domain"/>
    <property type="match status" value="6"/>
</dbReference>
<protein>
    <submittedName>
        <fullName evidence="9">Complement factor H-like isoform X1</fullName>
    </submittedName>
</protein>
<feature type="disulfide bond" evidence="5">
    <location>
        <begin position="212"/>
        <end position="255"/>
    </location>
</feature>
<evidence type="ECO:0000256" key="5">
    <source>
        <dbReference type="PROSITE-ProRule" id="PRU00302"/>
    </source>
</evidence>
<evidence type="ECO:0000256" key="2">
    <source>
        <dbReference type="ARBA" id="ARBA00022659"/>
    </source>
</evidence>
<keyword evidence="3 7" id="KW-0732">Signal</keyword>
<feature type="chain" id="PRO_5043326106" evidence="7">
    <location>
        <begin position="21"/>
        <end position="533"/>
    </location>
</feature>
<feature type="domain" description="Sushi" evidence="8">
    <location>
        <begin position="25"/>
        <end position="84"/>
    </location>
</feature>
<evidence type="ECO:0000256" key="6">
    <source>
        <dbReference type="SAM" id="MobiDB-lite"/>
    </source>
</evidence>
<feature type="domain" description="Sushi" evidence="8">
    <location>
        <begin position="210"/>
        <end position="268"/>
    </location>
</feature>